<evidence type="ECO:0000313" key="2">
    <source>
        <dbReference type="Proteomes" id="UP000789739"/>
    </source>
</evidence>
<dbReference type="Proteomes" id="UP000789739">
    <property type="component" value="Unassembled WGS sequence"/>
</dbReference>
<gene>
    <name evidence="1" type="ORF">PBRASI_LOCUS10844</name>
</gene>
<sequence length="129" mass="13487">MTYSNLLSTIGHNVAVLHPSLTSLSYQDLTPKYVRPPFGDTARNYKGAAWAENFDTNGWSLTTGKSTINDVLNIFNGWTQPLLSGGATGTDATGNAQAADTGSSQSNGVALAVHAANNSVIIGSLLNFI</sequence>
<comment type="caution">
    <text evidence="1">The sequence shown here is derived from an EMBL/GenBank/DDBJ whole genome shotgun (WGS) entry which is preliminary data.</text>
</comment>
<dbReference type="AlphaFoldDB" id="A0A9N9E4G1"/>
<dbReference type="OrthoDB" id="407355at2759"/>
<organism evidence="1 2">
    <name type="scientific">Paraglomus brasilianum</name>
    <dbReference type="NCBI Taxonomy" id="144538"/>
    <lineage>
        <taxon>Eukaryota</taxon>
        <taxon>Fungi</taxon>
        <taxon>Fungi incertae sedis</taxon>
        <taxon>Mucoromycota</taxon>
        <taxon>Glomeromycotina</taxon>
        <taxon>Glomeromycetes</taxon>
        <taxon>Paraglomerales</taxon>
        <taxon>Paraglomeraceae</taxon>
        <taxon>Paraglomus</taxon>
    </lineage>
</organism>
<keyword evidence="2" id="KW-1185">Reference proteome</keyword>
<protein>
    <submittedName>
        <fullName evidence="1">3144_t:CDS:1</fullName>
    </submittedName>
</protein>
<proteinExistence type="predicted"/>
<name>A0A9N9E4G1_9GLOM</name>
<evidence type="ECO:0000313" key="1">
    <source>
        <dbReference type="EMBL" id="CAG8662193.1"/>
    </source>
</evidence>
<reference evidence="1" key="1">
    <citation type="submission" date="2021-06" db="EMBL/GenBank/DDBJ databases">
        <authorList>
            <person name="Kallberg Y."/>
            <person name="Tangrot J."/>
            <person name="Rosling A."/>
        </authorList>
    </citation>
    <scope>NUCLEOTIDE SEQUENCE</scope>
    <source>
        <strain evidence="1">BR232B</strain>
    </source>
</reference>
<accession>A0A9N9E4G1</accession>
<dbReference type="EMBL" id="CAJVPI010003779">
    <property type="protein sequence ID" value="CAG8662193.1"/>
    <property type="molecule type" value="Genomic_DNA"/>
</dbReference>